<dbReference type="PANTHER" id="PTHR44520">
    <property type="entry name" value="RESPONSE REGULATOR RCP1-RELATED"/>
    <property type="match status" value="1"/>
</dbReference>
<dbReference type="GO" id="GO:0000160">
    <property type="term" value="P:phosphorelay signal transduction system"/>
    <property type="evidence" value="ECO:0007669"/>
    <property type="project" value="InterPro"/>
</dbReference>
<dbReference type="Gene3D" id="3.40.50.2300">
    <property type="match status" value="1"/>
</dbReference>
<dbReference type="Pfam" id="PF00072">
    <property type="entry name" value="Response_reg"/>
    <property type="match status" value="1"/>
</dbReference>
<dbReference type="SUPFAM" id="SSF52172">
    <property type="entry name" value="CheY-like"/>
    <property type="match status" value="1"/>
</dbReference>
<proteinExistence type="predicted"/>
<dbReference type="EMBL" id="UOGA01000177">
    <property type="protein sequence ID" value="VAX20464.1"/>
    <property type="molecule type" value="Genomic_DNA"/>
</dbReference>
<dbReference type="PROSITE" id="PS50110">
    <property type="entry name" value="RESPONSE_REGULATORY"/>
    <property type="match status" value="1"/>
</dbReference>
<dbReference type="InterPro" id="IPR052893">
    <property type="entry name" value="TCS_response_regulator"/>
</dbReference>
<dbReference type="AlphaFoldDB" id="A0A3B1C931"/>
<evidence type="ECO:0000259" key="1">
    <source>
        <dbReference type="PROSITE" id="PS50110"/>
    </source>
</evidence>
<reference evidence="2" key="1">
    <citation type="submission" date="2018-06" db="EMBL/GenBank/DDBJ databases">
        <authorList>
            <person name="Zhirakovskaya E."/>
        </authorList>
    </citation>
    <scope>NUCLEOTIDE SEQUENCE</scope>
</reference>
<dbReference type="CDD" id="cd17557">
    <property type="entry name" value="REC_Rcp-like"/>
    <property type="match status" value="1"/>
</dbReference>
<gene>
    <name evidence="2" type="ORF">MNBD_NITROSPINAE04-2184</name>
</gene>
<dbReference type="SMART" id="SM00448">
    <property type="entry name" value="REC"/>
    <property type="match status" value="1"/>
</dbReference>
<organism evidence="2">
    <name type="scientific">hydrothermal vent metagenome</name>
    <dbReference type="NCBI Taxonomy" id="652676"/>
    <lineage>
        <taxon>unclassified sequences</taxon>
        <taxon>metagenomes</taxon>
        <taxon>ecological metagenomes</taxon>
    </lineage>
</organism>
<name>A0A3B1C931_9ZZZZ</name>
<accession>A0A3B1C931</accession>
<dbReference type="PANTHER" id="PTHR44520:SF2">
    <property type="entry name" value="RESPONSE REGULATOR RCP1"/>
    <property type="match status" value="1"/>
</dbReference>
<sequence>MSHPHDPIVILVAEDDEDDQIMIKDAWEESSLATTIFFVKDGEELIDYLRHQGRFSDKSASPKPGLILLDLNMPKKDGRQALKEIKNDPQLRCIPVVALTTSQAEEDILQTYDLGVNSFICKPVSFDALVEILKNLGKYWFEIVELPYGKNKDWK</sequence>
<dbReference type="InterPro" id="IPR001789">
    <property type="entry name" value="Sig_transdc_resp-reg_receiver"/>
</dbReference>
<protein>
    <submittedName>
        <fullName evidence="2">Two-component transcriptional response regulator, LuxR family</fullName>
    </submittedName>
</protein>
<dbReference type="InterPro" id="IPR011006">
    <property type="entry name" value="CheY-like_superfamily"/>
</dbReference>
<evidence type="ECO:0000313" key="2">
    <source>
        <dbReference type="EMBL" id="VAX20464.1"/>
    </source>
</evidence>
<feature type="domain" description="Response regulatory" evidence="1">
    <location>
        <begin position="9"/>
        <end position="137"/>
    </location>
</feature>